<dbReference type="AlphaFoldDB" id="A0AA86N2F6"/>
<proteinExistence type="predicted"/>
<sequence>MMKTAGRFCALGVLSGLFLTAAGTFASAVGAEYRFVARIPSADQPIWEAASGTIDLSAVPQEEIVLVLENPTDVPHGFAMPQLQAVVREQIIRPVDSMVPTETVLQYTAPISVTVEPGQVYRVRLSHSAFKARESYSETIAVFCPLHKASRAGSVFLVK</sequence>
<protein>
    <submittedName>
        <fullName evidence="1">Uncharacterized protein</fullName>
    </submittedName>
</protein>
<reference evidence="1" key="1">
    <citation type="submission" date="2022-10" db="EMBL/GenBank/DDBJ databases">
        <authorList>
            <person name="Koch H."/>
        </authorList>
    </citation>
    <scope>NUCLEOTIDE SEQUENCE</scope>
    <source>
        <strain evidence="1">DNF</strain>
    </source>
</reference>
<accession>A0AA86N2F6</accession>
<dbReference type="EMBL" id="OX365700">
    <property type="protein sequence ID" value="CAI4033523.1"/>
    <property type="molecule type" value="Genomic_DNA"/>
</dbReference>
<keyword evidence="2" id="KW-1185">Reference proteome</keyword>
<evidence type="ECO:0000313" key="2">
    <source>
        <dbReference type="Proteomes" id="UP001179121"/>
    </source>
</evidence>
<organism evidence="1 2">
    <name type="scientific">Nitrospira tepida</name>
    <dbReference type="NCBI Taxonomy" id="2973512"/>
    <lineage>
        <taxon>Bacteria</taxon>
        <taxon>Pseudomonadati</taxon>
        <taxon>Nitrospirota</taxon>
        <taxon>Nitrospiria</taxon>
        <taxon>Nitrospirales</taxon>
        <taxon>Nitrospiraceae</taxon>
        <taxon>Nitrospira</taxon>
    </lineage>
</organism>
<evidence type="ECO:0000313" key="1">
    <source>
        <dbReference type="EMBL" id="CAI4033523.1"/>
    </source>
</evidence>
<name>A0AA86N2F6_9BACT</name>
<dbReference type="Proteomes" id="UP001179121">
    <property type="component" value="Chromosome"/>
</dbReference>
<gene>
    <name evidence="1" type="ORF">DNFV4_03962</name>
</gene>
<dbReference type="KEGG" id="nti:DNFV4_03962"/>